<evidence type="ECO:0000313" key="6">
    <source>
        <dbReference type="EMBL" id="SHK15688.1"/>
    </source>
</evidence>
<dbReference type="PROSITE" id="PS00211">
    <property type="entry name" value="ABC_TRANSPORTER_1"/>
    <property type="match status" value="1"/>
</dbReference>
<keyword evidence="7" id="KW-1185">Reference proteome</keyword>
<dbReference type="InterPro" id="IPR003593">
    <property type="entry name" value="AAA+_ATPase"/>
</dbReference>
<accession>A0A1M6Q6C0</accession>
<feature type="domain" description="ABC transporter" evidence="5">
    <location>
        <begin position="5"/>
        <end position="230"/>
    </location>
</feature>
<dbReference type="InterPro" id="IPR003439">
    <property type="entry name" value="ABC_transporter-like_ATP-bd"/>
</dbReference>
<dbReference type="RefSeq" id="WP_072850178.1">
    <property type="nucleotide sequence ID" value="NZ_FRAH01000017.1"/>
</dbReference>
<keyword evidence="3" id="KW-0547">Nucleotide-binding</keyword>
<dbReference type="Proteomes" id="UP000183975">
    <property type="component" value="Unassembled WGS sequence"/>
</dbReference>
<dbReference type="GO" id="GO:0005524">
    <property type="term" value="F:ATP binding"/>
    <property type="evidence" value="ECO:0007669"/>
    <property type="project" value="UniProtKB-KW"/>
</dbReference>
<dbReference type="InterPro" id="IPR017871">
    <property type="entry name" value="ABC_transporter-like_CS"/>
</dbReference>
<dbReference type="SUPFAM" id="SSF52540">
    <property type="entry name" value="P-loop containing nucleoside triphosphate hydrolases"/>
    <property type="match status" value="1"/>
</dbReference>
<evidence type="ECO:0000313" key="7">
    <source>
        <dbReference type="Proteomes" id="UP000183975"/>
    </source>
</evidence>
<dbReference type="PANTHER" id="PTHR42798">
    <property type="entry name" value="LIPOPROTEIN-RELEASING SYSTEM ATP-BINDING PROTEIN LOLD"/>
    <property type="match status" value="1"/>
</dbReference>
<dbReference type="SMART" id="SM00382">
    <property type="entry name" value="AAA"/>
    <property type="match status" value="1"/>
</dbReference>
<dbReference type="PANTHER" id="PTHR42798:SF6">
    <property type="entry name" value="CELL DIVISION ATP-BINDING PROTEIN FTSE"/>
    <property type="match status" value="1"/>
</dbReference>
<dbReference type="Pfam" id="PF00005">
    <property type="entry name" value="ABC_tran"/>
    <property type="match status" value="1"/>
</dbReference>
<gene>
    <name evidence="6" type="ORF">SAMN02745138_01252</name>
</gene>
<dbReference type="GO" id="GO:0016887">
    <property type="term" value="F:ATP hydrolysis activity"/>
    <property type="evidence" value="ECO:0007669"/>
    <property type="project" value="InterPro"/>
</dbReference>
<evidence type="ECO:0000256" key="2">
    <source>
        <dbReference type="ARBA" id="ARBA00022448"/>
    </source>
</evidence>
<comment type="similarity">
    <text evidence="1">Belongs to the ABC transporter superfamily.</text>
</comment>
<dbReference type="FunFam" id="3.40.50.300:FF:000032">
    <property type="entry name" value="Export ABC transporter ATP-binding protein"/>
    <property type="match status" value="1"/>
</dbReference>
<dbReference type="CDD" id="cd03255">
    <property type="entry name" value="ABC_MJ0796_LolCDE_FtsE"/>
    <property type="match status" value="1"/>
</dbReference>
<dbReference type="InterPro" id="IPR027417">
    <property type="entry name" value="P-loop_NTPase"/>
</dbReference>
<proteinExistence type="inferred from homology"/>
<keyword evidence="2" id="KW-0813">Transport</keyword>
<evidence type="ECO:0000259" key="5">
    <source>
        <dbReference type="PROSITE" id="PS50893"/>
    </source>
</evidence>
<evidence type="ECO:0000256" key="3">
    <source>
        <dbReference type="ARBA" id="ARBA00022741"/>
    </source>
</evidence>
<sequence>MKEIIKIENLNKTYDTGAIQVHALRGINLTIHEGEYVAIMGQSGSGKSTLMNILGCMDRQFSGTYELDGISIAQQSENQLSAIRNQKIGFVFQAFQLIPRTSALKNVEIPMIYAGMKADARKAKAAALLEKVGLGQRIHHMPNELSGGQKQRVAIARALANDPAIILADEPTGNLDTKASYEIMEFFTNLNKEGATVVVVTHEEEIAAYTDRIIRFQDGQIISDKKVVKGSC</sequence>
<dbReference type="OrthoDB" id="9802264at2"/>
<evidence type="ECO:0000256" key="1">
    <source>
        <dbReference type="ARBA" id="ARBA00005417"/>
    </source>
</evidence>
<dbReference type="InterPro" id="IPR017911">
    <property type="entry name" value="MacB-like_ATP-bd"/>
</dbReference>
<dbReference type="PROSITE" id="PS50893">
    <property type="entry name" value="ABC_TRANSPORTER_2"/>
    <property type="match status" value="1"/>
</dbReference>
<name>A0A1M6Q6C0_9FIRM</name>
<dbReference type="Gene3D" id="3.40.50.300">
    <property type="entry name" value="P-loop containing nucleotide triphosphate hydrolases"/>
    <property type="match status" value="1"/>
</dbReference>
<dbReference type="GeneID" id="78175616"/>
<keyword evidence="4 6" id="KW-0067">ATP-binding</keyword>
<reference evidence="6 7" key="1">
    <citation type="submission" date="2016-11" db="EMBL/GenBank/DDBJ databases">
        <authorList>
            <person name="Jaros S."/>
            <person name="Januszkiewicz K."/>
            <person name="Wedrychowicz H."/>
        </authorList>
    </citation>
    <scope>NUCLEOTIDE SEQUENCE [LARGE SCALE GENOMIC DNA]</scope>
    <source>
        <strain evidence="6 7">DSM 14214</strain>
    </source>
</reference>
<dbReference type="GO" id="GO:0022857">
    <property type="term" value="F:transmembrane transporter activity"/>
    <property type="evidence" value="ECO:0007669"/>
    <property type="project" value="UniProtKB-ARBA"/>
</dbReference>
<organism evidence="6 7">
    <name type="scientific">Anaerotignum lactatifermentans DSM 14214</name>
    <dbReference type="NCBI Taxonomy" id="1121323"/>
    <lineage>
        <taxon>Bacteria</taxon>
        <taxon>Bacillati</taxon>
        <taxon>Bacillota</taxon>
        <taxon>Clostridia</taxon>
        <taxon>Lachnospirales</taxon>
        <taxon>Anaerotignaceae</taxon>
        <taxon>Anaerotignum</taxon>
    </lineage>
</organism>
<dbReference type="GO" id="GO:0098796">
    <property type="term" value="C:membrane protein complex"/>
    <property type="evidence" value="ECO:0007669"/>
    <property type="project" value="UniProtKB-ARBA"/>
</dbReference>
<evidence type="ECO:0000256" key="4">
    <source>
        <dbReference type="ARBA" id="ARBA00022840"/>
    </source>
</evidence>
<dbReference type="AlphaFoldDB" id="A0A1M6Q6C0"/>
<dbReference type="EMBL" id="FRAH01000017">
    <property type="protein sequence ID" value="SHK15688.1"/>
    <property type="molecule type" value="Genomic_DNA"/>
</dbReference>
<protein>
    <submittedName>
        <fullName evidence="6">Putative ABC transport system ATP-binding protein</fullName>
    </submittedName>
</protein>